<sequence length="103" mass="11681">MNIRLTETEHAKAVAHAQASGMTPANWIRRIVFTGKFPPLKLSPVEAALYRELKRIGVNLNQITHRINLREFPKEYLAQQVELKEALDYILKALTSDGEPDQG</sequence>
<dbReference type="EMBL" id="JAERRB010000002">
    <property type="protein sequence ID" value="MBL0741070.1"/>
    <property type="molecule type" value="Genomic_DNA"/>
</dbReference>
<proteinExistence type="predicted"/>
<accession>A0ABS1KNM6</accession>
<dbReference type="Proteomes" id="UP000613030">
    <property type="component" value="Unassembled WGS sequence"/>
</dbReference>
<name>A0ABS1KNM6_9BACT</name>
<organism evidence="1 2">
    <name type="scientific">Chryseolinea lacunae</name>
    <dbReference type="NCBI Taxonomy" id="2801331"/>
    <lineage>
        <taxon>Bacteria</taxon>
        <taxon>Pseudomonadati</taxon>
        <taxon>Bacteroidota</taxon>
        <taxon>Cytophagia</taxon>
        <taxon>Cytophagales</taxon>
        <taxon>Fulvivirgaceae</taxon>
        <taxon>Chryseolinea</taxon>
    </lineage>
</organism>
<dbReference type="InterPro" id="IPR053842">
    <property type="entry name" value="NikA-like"/>
</dbReference>
<dbReference type="Pfam" id="PF21983">
    <property type="entry name" value="NikA-like"/>
    <property type="match status" value="1"/>
</dbReference>
<protein>
    <submittedName>
        <fullName evidence="1">Plasmid mobilization relaxosome protein MobC</fullName>
    </submittedName>
</protein>
<comment type="caution">
    <text evidence="1">The sequence shown here is derived from an EMBL/GenBank/DDBJ whole genome shotgun (WGS) entry which is preliminary data.</text>
</comment>
<evidence type="ECO:0000313" key="2">
    <source>
        <dbReference type="Proteomes" id="UP000613030"/>
    </source>
</evidence>
<gene>
    <name evidence="1" type="primary">mobC</name>
    <name evidence="1" type="ORF">JI741_07550</name>
</gene>
<evidence type="ECO:0000313" key="1">
    <source>
        <dbReference type="EMBL" id="MBL0741070.1"/>
    </source>
</evidence>
<keyword evidence="2" id="KW-1185">Reference proteome</keyword>
<reference evidence="1 2" key="1">
    <citation type="submission" date="2021-01" db="EMBL/GenBank/DDBJ databases">
        <title>Chryseolinea sp. Jin1 Genome sequencing and assembly.</title>
        <authorList>
            <person name="Kim I."/>
        </authorList>
    </citation>
    <scope>NUCLEOTIDE SEQUENCE [LARGE SCALE GENOMIC DNA]</scope>
    <source>
        <strain evidence="1 2">Jin1</strain>
    </source>
</reference>